<keyword evidence="3" id="KW-1185">Reference proteome</keyword>
<evidence type="ECO:0000313" key="2">
    <source>
        <dbReference type="JaponicusDB" id="SJAG_02361"/>
    </source>
</evidence>
<dbReference type="HOGENOM" id="CLU_2759254_0_0_1"/>
<dbReference type="Pfam" id="PF19117">
    <property type="entry name" value="Mim2"/>
    <property type="match status" value="1"/>
</dbReference>
<dbReference type="AlphaFoldDB" id="B6K294"/>
<dbReference type="GO" id="GO:0045040">
    <property type="term" value="P:protein insertion into mitochondrial outer membrane"/>
    <property type="evidence" value="ECO:0007669"/>
    <property type="project" value="EnsemblFungi"/>
</dbReference>
<dbReference type="EMBL" id="KE651166">
    <property type="protein sequence ID" value="EEB07275.1"/>
    <property type="molecule type" value="Genomic_DNA"/>
</dbReference>
<name>B6K294_SCHJY</name>
<evidence type="ECO:0000313" key="1">
    <source>
        <dbReference type="EMBL" id="EEB07275.1"/>
    </source>
</evidence>
<dbReference type="GO" id="GO:0140595">
    <property type="term" value="C:MIM complex"/>
    <property type="evidence" value="ECO:0007669"/>
    <property type="project" value="EnsemblFungi"/>
</dbReference>
<dbReference type="VEuPathDB" id="FungiDB:SJAG_02361"/>
<dbReference type="RefSeq" id="XP_002173568.1">
    <property type="nucleotide sequence ID" value="XM_002173532.1"/>
</dbReference>
<dbReference type="GO" id="GO:0070096">
    <property type="term" value="P:mitochondrial outer membrane translocase complex assembly"/>
    <property type="evidence" value="ECO:0007669"/>
    <property type="project" value="InterPro"/>
</dbReference>
<gene>
    <name evidence="2" type="primary">mim2</name>
    <name evidence="1" type="ORF">SJAG_02361</name>
</gene>
<dbReference type="InterPro" id="IPR037652">
    <property type="entry name" value="Mim2"/>
</dbReference>
<sequence>MTTAEPVEKVEVDVYSDIDEDFRESIEQIEKLFCLVLFPIVGRFLGRKFAFYAWGRCMDKYAAVHR</sequence>
<protein>
    <submittedName>
        <fullName evidence="1">Uncharacterized protein</fullName>
    </submittedName>
</protein>
<dbReference type="JaponicusDB" id="SJAG_02361">
    <property type="gene designation" value="mim2"/>
</dbReference>
<dbReference type="OrthoDB" id="5555533at2759"/>
<dbReference type="PANTHER" id="PTHR28230">
    <property type="entry name" value="CHROMOSOME 1, WHOLE GENOME SHOTGUN SEQUENCE"/>
    <property type="match status" value="1"/>
</dbReference>
<dbReference type="STRING" id="402676.B6K294"/>
<accession>B6K294</accession>
<proteinExistence type="predicted"/>
<dbReference type="PANTHER" id="PTHR28230:SF1">
    <property type="entry name" value="MITOCHONDRIAL IMPORT PROTEIN 2"/>
    <property type="match status" value="1"/>
</dbReference>
<dbReference type="GeneID" id="7050006"/>
<organism evidence="1 3">
    <name type="scientific">Schizosaccharomyces japonicus (strain yFS275 / FY16936)</name>
    <name type="common">Fission yeast</name>
    <dbReference type="NCBI Taxonomy" id="402676"/>
    <lineage>
        <taxon>Eukaryota</taxon>
        <taxon>Fungi</taxon>
        <taxon>Dikarya</taxon>
        <taxon>Ascomycota</taxon>
        <taxon>Taphrinomycotina</taxon>
        <taxon>Schizosaccharomycetes</taxon>
        <taxon>Schizosaccharomycetales</taxon>
        <taxon>Schizosaccharomycetaceae</taxon>
        <taxon>Schizosaccharomyces</taxon>
    </lineage>
</organism>
<evidence type="ECO:0000313" key="3">
    <source>
        <dbReference type="Proteomes" id="UP000001744"/>
    </source>
</evidence>
<dbReference type="OMA" id="FHVWARW"/>
<reference evidence="1 3" key="1">
    <citation type="journal article" date="2011" name="Science">
        <title>Comparative functional genomics of the fission yeasts.</title>
        <authorList>
            <person name="Rhind N."/>
            <person name="Chen Z."/>
            <person name="Yassour M."/>
            <person name="Thompson D.A."/>
            <person name="Haas B.J."/>
            <person name="Habib N."/>
            <person name="Wapinski I."/>
            <person name="Roy S."/>
            <person name="Lin M.F."/>
            <person name="Heiman D.I."/>
            <person name="Young S.K."/>
            <person name="Furuya K."/>
            <person name="Guo Y."/>
            <person name="Pidoux A."/>
            <person name="Chen H.M."/>
            <person name="Robbertse B."/>
            <person name="Goldberg J.M."/>
            <person name="Aoki K."/>
            <person name="Bayne E.H."/>
            <person name="Berlin A.M."/>
            <person name="Desjardins C.A."/>
            <person name="Dobbs E."/>
            <person name="Dukaj L."/>
            <person name="Fan L."/>
            <person name="FitzGerald M.G."/>
            <person name="French C."/>
            <person name="Gujja S."/>
            <person name="Hansen K."/>
            <person name="Keifenheim D."/>
            <person name="Levin J.Z."/>
            <person name="Mosher R.A."/>
            <person name="Mueller C.A."/>
            <person name="Pfiffner J."/>
            <person name="Priest M."/>
            <person name="Russ C."/>
            <person name="Smialowska A."/>
            <person name="Swoboda P."/>
            <person name="Sykes S.M."/>
            <person name="Vaughn M."/>
            <person name="Vengrova S."/>
            <person name="Yoder R."/>
            <person name="Zeng Q."/>
            <person name="Allshire R."/>
            <person name="Baulcombe D."/>
            <person name="Birren B.W."/>
            <person name="Brown W."/>
            <person name="Ekwall K."/>
            <person name="Kellis M."/>
            <person name="Leatherwood J."/>
            <person name="Levin H."/>
            <person name="Margalit H."/>
            <person name="Martienssen R."/>
            <person name="Nieduszynski C.A."/>
            <person name="Spatafora J.W."/>
            <person name="Friedman N."/>
            <person name="Dalgaard J.Z."/>
            <person name="Baumann P."/>
            <person name="Niki H."/>
            <person name="Regev A."/>
            <person name="Nusbaum C."/>
        </authorList>
    </citation>
    <scope>NUCLEOTIDE SEQUENCE [LARGE SCALE GENOMIC DNA]</scope>
    <source>
        <strain evidence="3">yFS275 / FY16936</strain>
    </source>
</reference>
<dbReference type="GO" id="GO:0032977">
    <property type="term" value="F:membrane insertase activity"/>
    <property type="evidence" value="ECO:0007669"/>
    <property type="project" value="EnsemblFungi"/>
</dbReference>
<dbReference type="Proteomes" id="UP000001744">
    <property type="component" value="Unassembled WGS sequence"/>
</dbReference>